<keyword evidence="1" id="KW-1133">Transmembrane helix</keyword>
<proteinExistence type="predicted"/>
<comment type="caution">
    <text evidence="2">The sequence shown here is derived from an EMBL/GenBank/DDBJ whole genome shotgun (WGS) entry which is preliminary data.</text>
</comment>
<reference evidence="2 3" key="1">
    <citation type="submission" date="2014-08" db="EMBL/GenBank/DDBJ databases">
        <title>Clostridium innocuum, an unnegligible vancomycin-resistant pathogen causing extra-intestinal infections.</title>
        <authorList>
            <person name="Feng Y."/>
            <person name="Chiu C.-H."/>
        </authorList>
    </citation>
    <scope>NUCLEOTIDE SEQUENCE [LARGE SCALE GENOMIC DNA]</scope>
    <source>
        <strain evidence="2 3">AN88</strain>
    </source>
</reference>
<keyword evidence="1" id="KW-0812">Transmembrane</keyword>
<dbReference type="Proteomes" id="UP000030008">
    <property type="component" value="Unassembled WGS sequence"/>
</dbReference>
<evidence type="ECO:0000313" key="3">
    <source>
        <dbReference type="Proteomes" id="UP000030008"/>
    </source>
</evidence>
<evidence type="ECO:0000313" key="2">
    <source>
        <dbReference type="EMBL" id="KGJ51755.1"/>
    </source>
</evidence>
<dbReference type="AlphaFoldDB" id="A0A099I211"/>
<feature type="transmembrane region" description="Helical" evidence="1">
    <location>
        <begin position="53"/>
        <end position="75"/>
    </location>
</feature>
<evidence type="ECO:0000256" key="1">
    <source>
        <dbReference type="SAM" id="Phobius"/>
    </source>
</evidence>
<dbReference type="RefSeq" id="WP_044907307.1">
    <property type="nucleotide sequence ID" value="NZ_JQIF01000097.1"/>
</dbReference>
<sequence length="91" mass="10123">MRNKKRVLSGGVVVLTVFLVLGVCKPDIDKFCRQNRSITAFFASKGVDSFGEYLGGFMFDAAALGVCAVLVLFIARHIGTRFHNLQDRRKK</sequence>
<organism evidence="2 3">
    <name type="scientific">Clostridium innocuum</name>
    <dbReference type="NCBI Taxonomy" id="1522"/>
    <lineage>
        <taxon>Bacteria</taxon>
        <taxon>Bacillati</taxon>
        <taxon>Bacillota</taxon>
        <taxon>Clostridia</taxon>
        <taxon>Eubacteriales</taxon>
        <taxon>Clostridiaceae</taxon>
        <taxon>Clostridium</taxon>
    </lineage>
</organism>
<dbReference type="EMBL" id="JQIF01000097">
    <property type="protein sequence ID" value="KGJ51755.1"/>
    <property type="molecule type" value="Genomic_DNA"/>
</dbReference>
<name>A0A099I211_CLOIN</name>
<keyword evidence="1" id="KW-0472">Membrane</keyword>
<gene>
    <name evidence="2" type="ORF">CIAN88_18525</name>
</gene>
<protein>
    <submittedName>
        <fullName evidence="2">Uncharacterized protein</fullName>
    </submittedName>
</protein>
<accession>A0A099I211</accession>